<gene>
    <name evidence="3" type="ORF">KPH14_006624</name>
</gene>
<dbReference type="AlphaFoldDB" id="A0AAD9RR45"/>
<feature type="domain" description="MoaB/Mog" evidence="2">
    <location>
        <begin position="34"/>
        <end position="196"/>
    </location>
</feature>
<comment type="similarity">
    <text evidence="1">In the N-terminal section; belongs to the MoaB/Mog family.</text>
</comment>
<dbReference type="Pfam" id="PF24102">
    <property type="entry name" value="FLAD1_M"/>
    <property type="match status" value="1"/>
</dbReference>
<protein>
    <recommendedName>
        <fullName evidence="2">MoaB/Mog domain-containing protein</fullName>
    </recommendedName>
</protein>
<reference evidence="3" key="2">
    <citation type="journal article" date="2023" name="Commun. Biol.">
        <title>Intrasexual cuticular hydrocarbon dimorphism in a wasp sheds light on hydrocarbon biosynthesis genes in Hymenoptera.</title>
        <authorList>
            <person name="Moris V.C."/>
            <person name="Podsiadlowski L."/>
            <person name="Martin S."/>
            <person name="Oeyen J.P."/>
            <person name="Donath A."/>
            <person name="Petersen M."/>
            <person name="Wilbrandt J."/>
            <person name="Misof B."/>
            <person name="Liedtke D."/>
            <person name="Thamm M."/>
            <person name="Scheiner R."/>
            <person name="Schmitt T."/>
            <person name="Niehuis O."/>
        </authorList>
    </citation>
    <scope>NUCLEOTIDE SEQUENCE</scope>
    <source>
        <strain evidence="3">GBR_01_08_01A</strain>
    </source>
</reference>
<dbReference type="CDD" id="cd00885">
    <property type="entry name" value="cinA"/>
    <property type="match status" value="1"/>
</dbReference>
<keyword evidence="4" id="KW-1185">Reference proteome</keyword>
<evidence type="ECO:0000259" key="2">
    <source>
        <dbReference type="SMART" id="SM00852"/>
    </source>
</evidence>
<dbReference type="EMBL" id="JAIFRP010000026">
    <property type="protein sequence ID" value="KAK2584203.1"/>
    <property type="molecule type" value="Genomic_DNA"/>
</dbReference>
<dbReference type="InterPro" id="IPR050101">
    <property type="entry name" value="CinA"/>
</dbReference>
<dbReference type="SUPFAM" id="SSF53218">
    <property type="entry name" value="Molybdenum cofactor biosynthesis proteins"/>
    <property type="match status" value="1"/>
</dbReference>
<accession>A0AAD9RR45</accession>
<proteinExistence type="inferred from homology"/>
<dbReference type="Gene3D" id="3.40.980.10">
    <property type="entry name" value="MoaB/Mog-like domain"/>
    <property type="match status" value="1"/>
</dbReference>
<sequence>MLHIHKRILHDRRRFYQSLLHSQICHSTKDASAGIIIIGNEILKARVKDTNSHYACSLLYNCGVKVEKISVISDNMEEIQQEIRTFSEKYTHVITAGGIGPTHDDITFEGLAKAFNDSLHFHPKLVDIIKNQFGIQNSTSPNFKMAYVPTKASLIFGKEHTLMYPCVTLKNVYVFPGSPHFFEKAFGKLCKELFSTNRCFARDEIYINAREDAFADVLTVLTKEFPNVSFGSYPVIDNSYYKAFITIESDNAEETKKAKQKLCDLIGPDILVEYDNSPHIDSLTKYRNFLKKCERPFIYEGTLEKLTNIYHQPEKVAIYLDGSIETFIIVHLAHLARTLLRLNNKLWIIRLKSSELFRDMEGLPPDSIERYNINVSTLEGDLLRALNKLKLTEPQLETLLVGTEKTKFNEASSGRSSSNDITKQLHIIYPLDKWTKEDIRIFGRFLCLPLK</sequence>
<evidence type="ECO:0000256" key="1">
    <source>
        <dbReference type="ARBA" id="ARBA00007589"/>
    </source>
</evidence>
<dbReference type="SMART" id="SM00852">
    <property type="entry name" value="MoCF_biosynth"/>
    <property type="match status" value="1"/>
</dbReference>
<organism evidence="3 4">
    <name type="scientific">Odynerus spinipes</name>
    <dbReference type="NCBI Taxonomy" id="1348599"/>
    <lineage>
        <taxon>Eukaryota</taxon>
        <taxon>Metazoa</taxon>
        <taxon>Ecdysozoa</taxon>
        <taxon>Arthropoda</taxon>
        <taxon>Hexapoda</taxon>
        <taxon>Insecta</taxon>
        <taxon>Pterygota</taxon>
        <taxon>Neoptera</taxon>
        <taxon>Endopterygota</taxon>
        <taxon>Hymenoptera</taxon>
        <taxon>Apocrita</taxon>
        <taxon>Aculeata</taxon>
        <taxon>Vespoidea</taxon>
        <taxon>Vespidae</taxon>
        <taxon>Eumeninae</taxon>
        <taxon>Odynerus</taxon>
    </lineage>
</organism>
<dbReference type="Proteomes" id="UP001258017">
    <property type="component" value="Unassembled WGS sequence"/>
</dbReference>
<evidence type="ECO:0000313" key="4">
    <source>
        <dbReference type="Proteomes" id="UP001258017"/>
    </source>
</evidence>
<dbReference type="InterPro" id="IPR036425">
    <property type="entry name" value="MoaB/Mog-like_dom_sf"/>
</dbReference>
<name>A0AAD9RR45_9HYME</name>
<dbReference type="PANTHER" id="PTHR13939">
    <property type="entry name" value="NICOTINAMIDE-NUCLEOTIDE AMIDOHYDROLASE PNCC"/>
    <property type="match status" value="1"/>
</dbReference>
<dbReference type="PANTHER" id="PTHR13939:SF0">
    <property type="entry name" value="NMN AMIDOHYDROLASE-LIKE PROTEIN YFAY"/>
    <property type="match status" value="1"/>
</dbReference>
<reference evidence="3" key="1">
    <citation type="submission" date="2021-08" db="EMBL/GenBank/DDBJ databases">
        <authorList>
            <person name="Misof B."/>
            <person name="Oliver O."/>
            <person name="Podsiadlowski L."/>
            <person name="Donath A."/>
            <person name="Peters R."/>
            <person name="Mayer C."/>
            <person name="Rust J."/>
            <person name="Gunkel S."/>
            <person name="Lesny P."/>
            <person name="Martin S."/>
            <person name="Oeyen J.P."/>
            <person name="Petersen M."/>
            <person name="Panagiotis P."/>
            <person name="Wilbrandt J."/>
            <person name="Tanja T."/>
        </authorList>
    </citation>
    <scope>NUCLEOTIDE SEQUENCE</scope>
    <source>
        <strain evidence="3">GBR_01_08_01A</strain>
        <tissue evidence="3">Thorax + abdomen</tissue>
    </source>
</reference>
<dbReference type="InterPro" id="IPR001453">
    <property type="entry name" value="MoaB/Mog_dom"/>
</dbReference>
<dbReference type="Pfam" id="PF00994">
    <property type="entry name" value="MoCF_biosynth"/>
    <property type="match status" value="1"/>
</dbReference>
<comment type="caution">
    <text evidence="3">The sequence shown here is derived from an EMBL/GenBank/DDBJ whole genome shotgun (WGS) entry which is preliminary data.</text>
</comment>
<dbReference type="InterPro" id="IPR056596">
    <property type="entry name" value="FLAD1_M"/>
</dbReference>
<evidence type="ECO:0000313" key="3">
    <source>
        <dbReference type="EMBL" id="KAK2584203.1"/>
    </source>
</evidence>